<dbReference type="AlphaFoldDB" id="A0A9P8W0Y7"/>
<sequence length="649" mass="70818">MAGRYERVNAHDDDDDVNSPVNPRSLQPIPNSPPPSFHSRASSPTRRNDVNPALADAFDSDDDSDDEIDDRQRLVRQNSTPNVSSSDHANGFQPSFQPPSQPAPMPSGSRTRIVGGGVGSDGVFANLSARPERDDPEKGKEELPPSYEQAAADAAPPYWETTILAPGMGGPDEVYVDGMPVGSFFSFVWNCMISTLLQPAGFILCYLLHSTHAAKNGARAGLGITLIQYGFYMKGVTDDEPPTMNGPDGYAAPPDPNSHDFKGTDVTDGEWGTVSGGEWLGYVLMVVGWFLLIKSVAEFLRQLHRQSRSRGTSLSRTSSFVPRLEKSTRQYYYSLTLPCLLDISPYRQPRIHPRHDVALSHHLDNVARDPRQQSGAPTPGFSDLLLFLPKPVQASVLPSGSPPYDHGVDMLWRLQLGAHREHVEERADYRCPRQRGLSQSTPSSSLAVYSVDRAHYSPTSPYQDSPQPIGHSATISAPHMHAAAIEHMLSYILPSSASPGPRVLDIGSGSGYLTHVLAELVGDAGVVVGLEHIDALRQLGEENMGKSVEGRRLLESGRVRFVLGDGRKGWTEGQGGWDVIHVGASAVKLHDELLEQMKAPGCMFIPVDDDGSGYSQHVWRVEKDGNGQVTKKRLFGVRYVPLTDAPTRK</sequence>
<evidence type="ECO:0008006" key="8">
    <source>
        <dbReference type="Google" id="ProtNLM"/>
    </source>
</evidence>
<proteinExistence type="predicted"/>
<dbReference type="InterPro" id="IPR029063">
    <property type="entry name" value="SAM-dependent_MTases_sf"/>
</dbReference>
<gene>
    <name evidence="6" type="ORF">B0T10DRAFT_461831</name>
</gene>
<evidence type="ECO:0000256" key="4">
    <source>
        <dbReference type="ARBA" id="ARBA00023136"/>
    </source>
</evidence>
<reference evidence="6 7" key="1">
    <citation type="journal article" date="2021" name="Nat. Commun.">
        <title>Genetic determinants of endophytism in the Arabidopsis root mycobiome.</title>
        <authorList>
            <person name="Mesny F."/>
            <person name="Miyauchi S."/>
            <person name="Thiergart T."/>
            <person name="Pickel B."/>
            <person name="Atanasova L."/>
            <person name="Karlsson M."/>
            <person name="Huettel B."/>
            <person name="Barry K.W."/>
            <person name="Haridas S."/>
            <person name="Chen C."/>
            <person name="Bauer D."/>
            <person name="Andreopoulos W."/>
            <person name="Pangilinan J."/>
            <person name="LaButti K."/>
            <person name="Riley R."/>
            <person name="Lipzen A."/>
            <person name="Clum A."/>
            <person name="Drula E."/>
            <person name="Henrissat B."/>
            <person name="Kohler A."/>
            <person name="Grigoriev I.V."/>
            <person name="Martin F.M."/>
            <person name="Hacquard S."/>
        </authorList>
    </citation>
    <scope>NUCLEOTIDE SEQUENCE [LARGE SCALE GENOMIC DNA]</scope>
    <source>
        <strain evidence="6 7">MPI-CAGE-CH-0241</strain>
    </source>
</reference>
<evidence type="ECO:0000256" key="1">
    <source>
        <dbReference type="ARBA" id="ARBA00004141"/>
    </source>
</evidence>
<dbReference type="OrthoDB" id="73890at2759"/>
<evidence type="ECO:0000256" key="2">
    <source>
        <dbReference type="ARBA" id="ARBA00022692"/>
    </source>
</evidence>
<comment type="caution">
    <text evidence="6">The sequence shown here is derived from an EMBL/GenBank/DDBJ whole genome shotgun (WGS) entry which is preliminary data.</text>
</comment>
<protein>
    <recommendedName>
        <fullName evidence="8">Metal homeostatis protein bsd2</fullName>
    </recommendedName>
</protein>
<keyword evidence="4" id="KW-0472">Membrane</keyword>
<dbReference type="GO" id="GO:0005783">
    <property type="term" value="C:endoplasmic reticulum"/>
    <property type="evidence" value="ECO:0007669"/>
    <property type="project" value="TreeGrafter"/>
</dbReference>
<feature type="region of interest" description="Disordered" evidence="5">
    <location>
        <begin position="1"/>
        <end position="154"/>
    </location>
</feature>
<dbReference type="CDD" id="cd22212">
    <property type="entry name" value="NDFIP-like"/>
    <property type="match status" value="1"/>
</dbReference>
<keyword evidence="7" id="KW-1185">Reference proteome</keyword>
<dbReference type="GO" id="GO:0016020">
    <property type="term" value="C:membrane"/>
    <property type="evidence" value="ECO:0007669"/>
    <property type="project" value="UniProtKB-SubCell"/>
</dbReference>
<evidence type="ECO:0000256" key="3">
    <source>
        <dbReference type="ARBA" id="ARBA00022989"/>
    </source>
</evidence>
<dbReference type="Proteomes" id="UP000777438">
    <property type="component" value="Unassembled WGS sequence"/>
</dbReference>
<dbReference type="EMBL" id="JAGPYM010000016">
    <property type="protein sequence ID" value="KAH6886382.1"/>
    <property type="molecule type" value="Genomic_DNA"/>
</dbReference>
<evidence type="ECO:0000313" key="7">
    <source>
        <dbReference type="Proteomes" id="UP000777438"/>
    </source>
</evidence>
<feature type="compositionally biased region" description="Acidic residues" evidence="5">
    <location>
        <begin position="58"/>
        <end position="69"/>
    </location>
</feature>
<keyword evidence="2" id="KW-0812">Transmembrane</keyword>
<organism evidence="6 7">
    <name type="scientific">Thelonectria olida</name>
    <dbReference type="NCBI Taxonomy" id="1576542"/>
    <lineage>
        <taxon>Eukaryota</taxon>
        <taxon>Fungi</taxon>
        <taxon>Dikarya</taxon>
        <taxon>Ascomycota</taxon>
        <taxon>Pezizomycotina</taxon>
        <taxon>Sordariomycetes</taxon>
        <taxon>Hypocreomycetidae</taxon>
        <taxon>Hypocreales</taxon>
        <taxon>Nectriaceae</taxon>
        <taxon>Thelonectria</taxon>
    </lineage>
</organism>
<comment type="subcellular location">
    <subcellularLocation>
        <location evidence="1">Membrane</location>
        <topology evidence="1">Multi-pass membrane protein</topology>
    </subcellularLocation>
</comment>
<feature type="compositionally biased region" description="Polar residues" evidence="5">
    <location>
        <begin position="75"/>
        <end position="88"/>
    </location>
</feature>
<dbReference type="GO" id="GO:0007034">
    <property type="term" value="P:vacuolar transport"/>
    <property type="evidence" value="ECO:0007669"/>
    <property type="project" value="InterPro"/>
</dbReference>
<feature type="compositionally biased region" description="Basic and acidic residues" evidence="5">
    <location>
        <begin position="1"/>
        <end position="11"/>
    </location>
</feature>
<dbReference type="GO" id="GO:0031398">
    <property type="term" value="P:positive regulation of protein ubiquitination"/>
    <property type="evidence" value="ECO:0007669"/>
    <property type="project" value="TreeGrafter"/>
</dbReference>
<dbReference type="Pfam" id="PF01135">
    <property type="entry name" value="PCMT"/>
    <property type="match status" value="1"/>
</dbReference>
<feature type="compositionally biased region" description="Polar residues" evidence="5">
    <location>
        <begin position="19"/>
        <end position="29"/>
    </location>
</feature>
<dbReference type="InterPro" id="IPR019325">
    <property type="entry name" value="NEDD4/Bsd2"/>
</dbReference>
<dbReference type="GO" id="GO:0005794">
    <property type="term" value="C:Golgi apparatus"/>
    <property type="evidence" value="ECO:0007669"/>
    <property type="project" value="TreeGrafter"/>
</dbReference>
<dbReference type="CDD" id="cd02440">
    <property type="entry name" value="AdoMet_MTases"/>
    <property type="match status" value="1"/>
</dbReference>
<dbReference type="PANTHER" id="PTHR13396">
    <property type="entry name" value="NEDD4 FAMILY INTERACTING PROTEIN 1/2"/>
    <property type="match status" value="1"/>
</dbReference>
<keyword evidence="3" id="KW-1133">Transmembrane helix</keyword>
<feature type="compositionally biased region" description="Basic and acidic residues" evidence="5">
    <location>
        <begin position="130"/>
        <end position="143"/>
    </location>
</feature>
<evidence type="ECO:0000313" key="6">
    <source>
        <dbReference type="EMBL" id="KAH6886382.1"/>
    </source>
</evidence>
<accession>A0A9P8W0Y7</accession>
<dbReference type="Pfam" id="PF10176">
    <property type="entry name" value="NEDD4_Bsd2"/>
    <property type="match status" value="1"/>
</dbReference>
<dbReference type="Gene3D" id="3.40.50.150">
    <property type="entry name" value="Vaccinia Virus protein VP39"/>
    <property type="match status" value="1"/>
</dbReference>
<dbReference type="GO" id="GO:0006511">
    <property type="term" value="P:ubiquitin-dependent protein catabolic process"/>
    <property type="evidence" value="ECO:0007669"/>
    <property type="project" value="TreeGrafter"/>
</dbReference>
<dbReference type="PANTHER" id="PTHR13396:SF5">
    <property type="entry name" value="NEDD4 FAMILY INTERACTING PROTEIN"/>
    <property type="match status" value="1"/>
</dbReference>
<evidence type="ECO:0000256" key="5">
    <source>
        <dbReference type="SAM" id="MobiDB-lite"/>
    </source>
</evidence>
<feature type="compositionally biased region" description="Pro residues" evidence="5">
    <location>
        <begin position="96"/>
        <end position="105"/>
    </location>
</feature>
<dbReference type="SUPFAM" id="SSF53335">
    <property type="entry name" value="S-adenosyl-L-methionine-dependent methyltransferases"/>
    <property type="match status" value="1"/>
</dbReference>
<dbReference type="GO" id="GO:0030001">
    <property type="term" value="P:metal ion transport"/>
    <property type="evidence" value="ECO:0007669"/>
    <property type="project" value="InterPro"/>
</dbReference>
<dbReference type="GO" id="GO:0048471">
    <property type="term" value="C:perinuclear region of cytoplasm"/>
    <property type="evidence" value="ECO:0007669"/>
    <property type="project" value="TreeGrafter"/>
</dbReference>
<name>A0A9P8W0Y7_9HYPO</name>